<dbReference type="EMBL" id="UINC01001648">
    <property type="protein sequence ID" value="SUZ85703.1"/>
    <property type="molecule type" value="Genomic_DNA"/>
</dbReference>
<dbReference type="InterPro" id="IPR043128">
    <property type="entry name" value="Rev_trsase/Diguanyl_cyclase"/>
</dbReference>
<dbReference type="InterPro" id="IPR050469">
    <property type="entry name" value="Diguanylate_Cyclase"/>
</dbReference>
<dbReference type="InterPro" id="IPR000160">
    <property type="entry name" value="GGDEF_dom"/>
</dbReference>
<dbReference type="SUPFAM" id="SSF55073">
    <property type="entry name" value="Nucleotide cyclase"/>
    <property type="match status" value="1"/>
</dbReference>
<dbReference type="GO" id="GO:0043709">
    <property type="term" value="P:cell adhesion involved in single-species biofilm formation"/>
    <property type="evidence" value="ECO:0007669"/>
    <property type="project" value="TreeGrafter"/>
</dbReference>
<reference evidence="2" key="1">
    <citation type="submission" date="2018-05" db="EMBL/GenBank/DDBJ databases">
        <authorList>
            <person name="Lanie J.A."/>
            <person name="Ng W.-L."/>
            <person name="Kazmierczak K.M."/>
            <person name="Andrzejewski T.M."/>
            <person name="Davidsen T.M."/>
            <person name="Wayne K.J."/>
            <person name="Tettelin H."/>
            <person name="Glass J.I."/>
            <person name="Rusch D."/>
            <person name="Podicherti R."/>
            <person name="Tsui H.-C.T."/>
            <person name="Winkler M.E."/>
        </authorList>
    </citation>
    <scope>NUCLEOTIDE SEQUENCE</scope>
</reference>
<dbReference type="CDD" id="cd01949">
    <property type="entry name" value="GGDEF"/>
    <property type="match status" value="1"/>
</dbReference>
<dbReference type="InterPro" id="IPR029787">
    <property type="entry name" value="Nucleotide_cyclase"/>
</dbReference>
<dbReference type="SUPFAM" id="SSF55781">
    <property type="entry name" value="GAF domain-like"/>
    <property type="match status" value="1"/>
</dbReference>
<dbReference type="SMART" id="SM00267">
    <property type="entry name" value="GGDEF"/>
    <property type="match status" value="1"/>
</dbReference>
<dbReference type="GO" id="GO:0005886">
    <property type="term" value="C:plasma membrane"/>
    <property type="evidence" value="ECO:0007669"/>
    <property type="project" value="TreeGrafter"/>
</dbReference>
<accession>A0A381R846</accession>
<dbReference type="PANTHER" id="PTHR45138:SF9">
    <property type="entry name" value="DIGUANYLATE CYCLASE DGCM-RELATED"/>
    <property type="match status" value="1"/>
</dbReference>
<evidence type="ECO:0000259" key="1">
    <source>
        <dbReference type="PROSITE" id="PS50887"/>
    </source>
</evidence>
<gene>
    <name evidence="2" type="ORF">METZ01_LOCUS38557</name>
</gene>
<sequence>MAFLGLAVFLFIQFYQQEKKIGSTNSGKGGDVSEENFNFIKRLETFQDDLDISRSREELVESIADFCRENFTFDKLTLIFLDAEKKDVAVAAEVMGYKDDFDTETRFSREESLLWKVLDGEDSTHIDLTDASFLDGGRFSKGDTQDHHFFSFIGAPIQTSGRTIGCLVLESFSSGRYRRNEGRNLHIFSTRLGVLLDWWKKYDVVRETAMRDGLTGLLNHRSFVERFQQELQRANRYNEKLVLMMLDLDKFKRINDTYGHLYGDYVLRGTSAVLKNGVRNIDIVARYGGEEFAIVLVKTTKTKSFNSAKRIIQSLADHQFEKEGQEVQMTISAGMAEYPTDGEGMRDLIAIADRAMYTVKGRGGNDVEVGEIPQ</sequence>
<dbReference type="Pfam" id="PF00990">
    <property type="entry name" value="GGDEF"/>
    <property type="match status" value="1"/>
</dbReference>
<dbReference type="Gene3D" id="3.30.450.40">
    <property type="match status" value="1"/>
</dbReference>
<dbReference type="Gene3D" id="3.30.70.270">
    <property type="match status" value="1"/>
</dbReference>
<organism evidence="2">
    <name type="scientific">marine metagenome</name>
    <dbReference type="NCBI Taxonomy" id="408172"/>
    <lineage>
        <taxon>unclassified sequences</taxon>
        <taxon>metagenomes</taxon>
        <taxon>ecological metagenomes</taxon>
    </lineage>
</organism>
<dbReference type="InterPro" id="IPR029016">
    <property type="entry name" value="GAF-like_dom_sf"/>
</dbReference>
<proteinExistence type="predicted"/>
<name>A0A381R846_9ZZZZ</name>
<dbReference type="GO" id="GO:0052621">
    <property type="term" value="F:diguanylate cyclase activity"/>
    <property type="evidence" value="ECO:0007669"/>
    <property type="project" value="TreeGrafter"/>
</dbReference>
<dbReference type="PROSITE" id="PS50887">
    <property type="entry name" value="GGDEF"/>
    <property type="match status" value="1"/>
</dbReference>
<dbReference type="FunFam" id="3.30.70.270:FF:000001">
    <property type="entry name" value="Diguanylate cyclase domain protein"/>
    <property type="match status" value="1"/>
</dbReference>
<dbReference type="NCBIfam" id="TIGR00254">
    <property type="entry name" value="GGDEF"/>
    <property type="match status" value="1"/>
</dbReference>
<protein>
    <recommendedName>
        <fullName evidence="1">GGDEF domain-containing protein</fullName>
    </recommendedName>
</protein>
<dbReference type="AlphaFoldDB" id="A0A381R846"/>
<dbReference type="GO" id="GO:1902201">
    <property type="term" value="P:negative regulation of bacterial-type flagellum-dependent cell motility"/>
    <property type="evidence" value="ECO:0007669"/>
    <property type="project" value="TreeGrafter"/>
</dbReference>
<evidence type="ECO:0000313" key="2">
    <source>
        <dbReference type="EMBL" id="SUZ85703.1"/>
    </source>
</evidence>
<dbReference type="PANTHER" id="PTHR45138">
    <property type="entry name" value="REGULATORY COMPONENTS OF SENSORY TRANSDUCTION SYSTEM"/>
    <property type="match status" value="1"/>
</dbReference>
<feature type="domain" description="GGDEF" evidence="1">
    <location>
        <begin position="239"/>
        <end position="372"/>
    </location>
</feature>